<reference evidence="1" key="1">
    <citation type="journal article" date="2020" name="Stud. Mycol.">
        <title>101 Dothideomycetes genomes: a test case for predicting lifestyles and emergence of pathogens.</title>
        <authorList>
            <person name="Haridas S."/>
            <person name="Albert R."/>
            <person name="Binder M."/>
            <person name="Bloem J."/>
            <person name="Labutti K."/>
            <person name="Salamov A."/>
            <person name="Andreopoulos B."/>
            <person name="Baker S."/>
            <person name="Barry K."/>
            <person name="Bills G."/>
            <person name="Bluhm B."/>
            <person name="Cannon C."/>
            <person name="Castanera R."/>
            <person name="Culley D."/>
            <person name="Daum C."/>
            <person name="Ezra D."/>
            <person name="Gonzalez J."/>
            <person name="Henrissat B."/>
            <person name="Kuo A."/>
            <person name="Liang C."/>
            <person name="Lipzen A."/>
            <person name="Lutzoni F."/>
            <person name="Magnuson J."/>
            <person name="Mondo S."/>
            <person name="Nolan M."/>
            <person name="Ohm R."/>
            <person name="Pangilinan J."/>
            <person name="Park H.-J."/>
            <person name="Ramirez L."/>
            <person name="Alfaro M."/>
            <person name="Sun H."/>
            <person name="Tritt A."/>
            <person name="Yoshinaga Y."/>
            <person name="Zwiers L.-H."/>
            <person name="Turgeon B."/>
            <person name="Goodwin S."/>
            <person name="Spatafora J."/>
            <person name="Crous P."/>
            <person name="Grigoriev I."/>
        </authorList>
    </citation>
    <scope>NUCLEOTIDE SEQUENCE</scope>
    <source>
        <strain evidence="1">CBS 525.71</strain>
    </source>
</reference>
<sequence>MIAQLLSLPRRSSFGVLGKEKSIGLGGGAAVSPYACDRSCVEDPDEALNAALTSWPSVELVRMERRWRGLKVVEGIVDVVLIWVRQECLIWSWLLKLGVETCISQVGFDRAMRLNRPESSWCQTVTIMQAELSNRISRRKAQRRSELSRGRRISVFAGSIGEAGRLCSEAEVYYCCEPEMVTARGESDLILNTRDCDRAGAVCMRAAPTIVWKWLGRVIRVAANDCSGWKRRLQVLSRTVGMFEQIASTRKG</sequence>
<protein>
    <submittedName>
        <fullName evidence="1">Uncharacterized protein</fullName>
    </submittedName>
</protein>
<organism evidence="1 2">
    <name type="scientific">Macroventuria anomochaeta</name>
    <dbReference type="NCBI Taxonomy" id="301207"/>
    <lineage>
        <taxon>Eukaryota</taxon>
        <taxon>Fungi</taxon>
        <taxon>Dikarya</taxon>
        <taxon>Ascomycota</taxon>
        <taxon>Pezizomycotina</taxon>
        <taxon>Dothideomycetes</taxon>
        <taxon>Pleosporomycetidae</taxon>
        <taxon>Pleosporales</taxon>
        <taxon>Pleosporineae</taxon>
        <taxon>Didymellaceae</taxon>
        <taxon>Macroventuria</taxon>
    </lineage>
</organism>
<name>A0ACB6SDY3_9PLEO</name>
<gene>
    <name evidence="1" type="ORF">BU25DRAFT_445646</name>
</gene>
<keyword evidence="2" id="KW-1185">Reference proteome</keyword>
<comment type="caution">
    <text evidence="1">The sequence shown here is derived from an EMBL/GenBank/DDBJ whole genome shotgun (WGS) entry which is preliminary data.</text>
</comment>
<evidence type="ECO:0000313" key="2">
    <source>
        <dbReference type="Proteomes" id="UP000799754"/>
    </source>
</evidence>
<dbReference type="EMBL" id="MU006704">
    <property type="protein sequence ID" value="KAF2631529.1"/>
    <property type="molecule type" value="Genomic_DNA"/>
</dbReference>
<evidence type="ECO:0000313" key="1">
    <source>
        <dbReference type="EMBL" id="KAF2631529.1"/>
    </source>
</evidence>
<accession>A0ACB6SDY3</accession>
<dbReference type="Proteomes" id="UP000799754">
    <property type="component" value="Unassembled WGS sequence"/>
</dbReference>
<proteinExistence type="predicted"/>